<comment type="caution">
    <text evidence="1">The sequence shown here is derived from an EMBL/GenBank/DDBJ whole genome shotgun (WGS) entry which is preliminary data.</text>
</comment>
<organism evidence="1 2">
    <name type="scientific">Acaulospora colombiana</name>
    <dbReference type="NCBI Taxonomy" id="27376"/>
    <lineage>
        <taxon>Eukaryota</taxon>
        <taxon>Fungi</taxon>
        <taxon>Fungi incertae sedis</taxon>
        <taxon>Mucoromycota</taxon>
        <taxon>Glomeromycotina</taxon>
        <taxon>Glomeromycetes</taxon>
        <taxon>Diversisporales</taxon>
        <taxon>Acaulosporaceae</taxon>
        <taxon>Acaulospora</taxon>
    </lineage>
</organism>
<dbReference type="EMBL" id="CAJVPT010065554">
    <property type="protein sequence ID" value="CAG8772031.1"/>
    <property type="molecule type" value="Genomic_DNA"/>
</dbReference>
<proteinExistence type="predicted"/>
<keyword evidence="2" id="KW-1185">Reference proteome</keyword>
<feature type="non-terminal residue" evidence="1">
    <location>
        <position position="1"/>
    </location>
</feature>
<sequence>SDSKNSSKQCKNTPLQQAIRYSLGKINSSIDTVQFKLTSLQSSFDHEIPDIRNQV</sequence>
<reference evidence="1" key="1">
    <citation type="submission" date="2021-06" db="EMBL/GenBank/DDBJ databases">
        <authorList>
            <person name="Kallberg Y."/>
            <person name="Tangrot J."/>
            <person name="Rosling A."/>
        </authorList>
    </citation>
    <scope>NUCLEOTIDE SEQUENCE</scope>
    <source>
        <strain evidence="1">CL356</strain>
    </source>
</reference>
<dbReference type="Proteomes" id="UP000789525">
    <property type="component" value="Unassembled WGS sequence"/>
</dbReference>
<feature type="non-terminal residue" evidence="1">
    <location>
        <position position="55"/>
    </location>
</feature>
<name>A0ACA9R0G4_9GLOM</name>
<evidence type="ECO:0000313" key="1">
    <source>
        <dbReference type="EMBL" id="CAG8772031.1"/>
    </source>
</evidence>
<accession>A0ACA9R0G4</accession>
<evidence type="ECO:0000313" key="2">
    <source>
        <dbReference type="Proteomes" id="UP000789525"/>
    </source>
</evidence>
<protein>
    <submittedName>
        <fullName evidence="1">15076_t:CDS:1</fullName>
    </submittedName>
</protein>
<gene>
    <name evidence="1" type="ORF">ACOLOM_LOCUS13850</name>
</gene>